<keyword evidence="1" id="KW-1133">Transmembrane helix</keyword>
<organism evidence="2 3">
    <name type="scientific">Cajanus cajan</name>
    <name type="common">Pigeon pea</name>
    <name type="synonym">Cajanus indicus</name>
    <dbReference type="NCBI Taxonomy" id="3821"/>
    <lineage>
        <taxon>Eukaryota</taxon>
        <taxon>Viridiplantae</taxon>
        <taxon>Streptophyta</taxon>
        <taxon>Embryophyta</taxon>
        <taxon>Tracheophyta</taxon>
        <taxon>Spermatophyta</taxon>
        <taxon>Magnoliopsida</taxon>
        <taxon>eudicotyledons</taxon>
        <taxon>Gunneridae</taxon>
        <taxon>Pentapetalae</taxon>
        <taxon>rosids</taxon>
        <taxon>fabids</taxon>
        <taxon>Fabales</taxon>
        <taxon>Fabaceae</taxon>
        <taxon>Papilionoideae</taxon>
        <taxon>50 kb inversion clade</taxon>
        <taxon>NPAAA clade</taxon>
        <taxon>indigoferoid/millettioid clade</taxon>
        <taxon>Phaseoleae</taxon>
        <taxon>Cajanus</taxon>
    </lineage>
</organism>
<keyword evidence="1" id="KW-0472">Membrane</keyword>
<dbReference type="Proteomes" id="UP000075243">
    <property type="component" value="Chromosome 10"/>
</dbReference>
<reference evidence="2 3" key="1">
    <citation type="journal article" date="2012" name="Nat. Biotechnol.">
        <title>Draft genome sequence of pigeonpea (Cajanus cajan), an orphan legume crop of resource-poor farmers.</title>
        <authorList>
            <person name="Varshney R.K."/>
            <person name="Chen W."/>
            <person name="Li Y."/>
            <person name="Bharti A.K."/>
            <person name="Saxena R.K."/>
            <person name="Schlueter J.A."/>
            <person name="Donoghue M.T."/>
            <person name="Azam S."/>
            <person name="Fan G."/>
            <person name="Whaley A.M."/>
            <person name="Farmer A.D."/>
            <person name="Sheridan J."/>
            <person name="Iwata A."/>
            <person name="Tuteja R."/>
            <person name="Penmetsa R.V."/>
            <person name="Wu W."/>
            <person name="Upadhyaya H.D."/>
            <person name="Yang S.P."/>
            <person name="Shah T."/>
            <person name="Saxena K.B."/>
            <person name="Michael T."/>
            <person name="McCombie W.R."/>
            <person name="Yang B."/>
            <person name="Zhang G."/>
            <person name="Yang H."/>
            <person name="Wang J."/>
            <person name="Spillane C."/>
            <person name="Cook D.R."/>
            <person name="May G.D."/>
            <person name="Xu X."/>
            <person name="Jackson S.A."/>
        </authorList>
    </citation>
    <scope>NUCLEOTIDE SEQUENCE [LARGE SCALE GENOMIC DNA]</scope>
    <source>
        <strain evidence="3">cv. Asha</strain>
    </source>
</reference>
<evidence type="ECO:0000313" key="3">
    <source>
        <dbReference type="Proteomes" id="UP000075243"/>
    </source>
</evidence>
<evidence type="ECO:0000313" key="2">
    <source>
        <dbReference type="EMBL" id="KYP59420.1"/>
    </source>
</evidence>
<accession>A0A151SXA8</accession>
<evidence type="ECO:0000256" key="1">
    <source>
        <dbReference type="SAM" id="Phobius"/>
    </source>
</evidence>
<keyword evidence="3" id="KW-1185">Reference proteome</keyword>
<protein>
    <recommendedName>
        <fullName evidence="4">Retrotransposon gag domain-containing protein</fullName>
    </recommendedName>
</protein>
<evidence type="ECO:0008006" key="4">
    <source>
        <dbReference type="Google" id="ProtNLM"/>
    </source>
</evidence>
<dbReference type="EMBL" id="CM003612">
    <property type="protein sequence ID" value="KYP59420.1"/>
    <property type="molecule type" value="Genomic_DNA"/>
</dbReference>
<proteinExistence type="predicted"/>
<sequence>MSVKEYKQKMELYIMRANISGEERTIIVRFLSGLSIDIRDKVELFPYRDLNDLVQLCIKVKQQPLRKISHKSIPHHHFHIIGKAINRRNTLLIDTPRVNHQKKRKLLTLILRLVVLSVLSVKGEATLLFNASPKRP</sequence>
<dbReference type="AlphaFoldDB" id="A0A151SXA8"/>
<gene>
    <name evidence="2" type="ORF">KK1_014856</name>
</gene>
<name>A0A151SXA8_CAJCA</name>
<keyword evidence="1" id="KW-0812">Transmembrane</keyword>
<feature type="transmembrane region" description="Helical" evidence="1">
    <location>
        <begin position="106"/>
        <end position="129"/>
    </location>
</feature>
<dbReference type="Gramene" id="C.cajan_14426.t">
    <property type="protein sequence ID" value="C.cajan_14426.t.cds1"/>
    <property type="gene ID" value="C.cajan_14426"/>
</dbReference>